<organism evidence="2 3">
    <name type="scientific">Aspergillus tanneri</name>
    <dbReference type="NCBI Taxonomy" id="1220188"/>
    <lineage>
        <taxon>Eukaryota</taxon>
        <taxon>Fungi</taxon>
        <taxon>Dikarya</taxon>
        <taxon>Ascomycota</taxon>
        <taxon>Pezizomycotina</taxon>
        <taxon>Eurotiomycetes</taxon>
        <taxon>Eurotiomycetidae</taxon>
        <taxon>Eurotiales</taxon>
        <taxon>Aspergillaceae</taxon>
        <taxon>Aspergillus</taxon>
        <taxon>Aspergillus subgen. Circumdati</taxon>
    </lineage>
</organism>
<evidence type="ECO:0000313" key="2">
    <source>
        <dbReference type="EMBL" id="THC95850.1"/>
    </source>
</evidence>
<gene>
    <name evidence="2" type="ORF">EYZ11_004677</name>
</gene>
<evidence type="ECO:0000313" key="3">
    <source>
        <dbReference type="Proteomes" id="UP000308092"/>
    </source>
</evidence>
<keyword evidence="1" id="KW-1133">Transmembrane helix</keyword>
<evidence type="ECO:0000256" key="1">
    <source>
        <dbReference type="SAM" id="Phobius"/>
    </source>
</evidence>
<comment type="caution">
    <text evidence="2">The sequence shown here is derived from an EMBL/GenBank/DDBJ whole genome shotgun (WGS) entry which is preliminary data.</text>
</comment>
<reference evidence="2 3" key="1">
    <citation type="submission" date="2019-03" db="EMBL/GenBank/DDBJ databases">
        <title>The genome sequence of a newly discovered highly antifungal drug resistant Aspergillus species, Aspergillus tanneri NIH 1004.</title>
        <authorList>
            <person name="Mounaud S."/>
            <person name="Singh I."/>
            <person name="Joardar V."/>
            <person name="Pakala S."/>
            <person name="Pakala S."/>
            <person name="Venepally P."/>
            <person name="Hoover J."/>
            <person name="Nierman W."/>
            <person name="Chung J."/>
            <person name="Losada L."/>
        </authorList>
    </citation>
    <scope>NUCLEOTIDE SEQUENCE [LARGE SCALE GENOMIC DNA]</scope>
    <source>
        <strain evidence="2 3">NIH1004</strain>
    </source>
</reference>
<feature type="transmembrane region" description="Helical" evidence="1">
    <location>
        <begin position="12"/>
        <end position="35"/>
    </location>
</feature>
<dbReference type="EMBL" id="SOSA01000139">
    <property type="protein sequence ID" value="THC95850.1"/>
    <property type="molecule type" value="Genomic_DNA"/>
</dbReference>
<dbReference type="Proteomes" id="UP000308092">
    <property type="component" value="Unassembled WGS sequence"/>
</dbReference>
<keyword evidence="1" id="KW-0472">Membrane</keyword>
<keyword evidence="3" id="KW-1185">Reference proteome</keyword>
<dbReference type="AlphaFoldDB" id="A0A4S3JKI2"/>
<name>A0A4S3JKI2_9EURO</name>
<sequence length="80" mass="9064">MGNISREGFIVLIILGCIVSVLIGYSIHFLATGGFKNDKQEREMSIDQKQYMRALRQRNLDWIARDARTEYNTRGGSAVA</sequence>
<dbReference type="VEuPathDB" id="FungiDB:EYZ11_004677"/>
<keyword evidence="1" id="KW-0812">Transmembrane</keyword>
<accession>A0A4S3JKI2</accession>
<proteinExistence type="predicted"/>
<protein>
    <submittedName>
        <fullName evidence="2">Uncharacterized protein</fullName>
    </submittedName>
</protein>